<proteinExistence type="predicted"/>
<feature type="domain" description="Fibronectin type-III" evidence="4">
    <location>
        <begin position="2238"/>
        <end position="2330"/>
    </location>
</feature>
<dbReference type="Pfam" id="PF00629">
    <property type="entry name" value="MAM"/>
    <property type="match status" value="1"/>
</dbReference>
<feature type="domain" description="Fibronectin type-III" evidence="4">
    <location>
        <begin position="1079"/>
        <end position="1187"/>
    </location>
</feature>
<reference evidence="5" key="1">
    <citation type="submission" date="2020-10" db="EMBL/GenBank/DDBJ databases">
        <authorList>
            <person name="Gilroy R."/>
        </authorList>
    </citation>
    <scope>NUCLEOTIDE SEQUENCE</scope>
    <source>
        <strain evidence="5">3924</strain>
    </source>
</reference>
<dbReference type="GO" id="GO:0005975">
    <property type="term" value="P:carbohydrate metabolic process"/>
    <property type="evidence" value="ECO:0007669"/>
    <property type="project" value="UniProtKB-ARBA"/>
</dbReference>
<sequence>MKSNYLIRALLAGAFTLLSVFSVTAQGYGVALEESFEGGTIPANWTVYNVDGDQDWVVTDSEGSVAMAAAEGDYWVALMHPGDVQLGYVTQLQSPVLKLDTLEDAVLMFSYMLTEWSGDVDSLRVLYRNNAPDAEWTQLRVYTDATNTWQEVMISLGRPGAQYQIAFEGIDMLGGGIAIDNVRIQSDPSCDVPSGFSLVAVANDSAWIQWTDNWNALEYAVKVSKTPLSADELESEDKEVTESLVADTTVAGWPNRGIVLRDLDRASEFYMYVNTSCVNGSMSGWSEAYKFSTLDMMELEWKEDFNDYSGYSNMVPANYVTATSSGISDVPFVDAGLSMYGSRYLAKYSPDTTLCLVFTSYNTYQFGGSFVYQNPLPANEWAYIALPEMDRSVKMNEVQVSFYAGWSDMGGEVSKILVGVMADVNDKSSFEVIDTVVVPNTRELFEFIVSFEHYEGDNRYIALMSDFDQTNSIVIDNLEVKKIPDPAKPRDLKIGYPSSTAVTVEWSGDAVRGATSYEIVVSTEELTAADLANISVDGTKILSHETGSALPLKATDNIDPWTEGYVYARNTGAKGAGEWSVANKIRTPGSITTEQLPYTYEFTTEEDNVYYPYEENSNMYMLTGLMIHSSTETAAAMPRAGNTYQLPSSLPFNSTSNGLLTLSVDDLIGGGKDYGCVVFPEVDNLSNKVISFWATGGSTDAGTQGEGPEDSTNFVVGYMTDANDMNTFVPVDTIETKSSRLFWRDYGGGTIHNNKDWARYWVYFDNVPSSAKFIAFKAAYDRASYSYTSIRASMTKNENYIDNVTVANIGDYRMPDPDKFEVDNSAGTTVKVSWPGEGNTEWEVKVWDANNYVDYQTIETSEAQFIEGVTIDGSSFTVTGLEPNGYKYRYSVKPAGGEWLFPLEFETGCTGGRALPYTEGFDNYLLETRPYFSPSCLSSNLVYHIEGDYDRYYLPYIAIERAYNNSASSLKMGRGTYVAFPELENKNIAELSLRMFVRPDEADSILVGVMSNPDDLSTFRTIKGVYVRDAEVWSEVVADLSAYTASGNGATDRIAIYTPRDIEWFVDSVVIDLSDPCPKVSYPTLVSVTDNSATVTWTRGGDESAWQVLMTDSLLTSEDEWSELMNNGTIENVNAFPNANVTTDTFTVTGLKDNTEYYFYVRSKCGEGTYGKWANDYGTCRTMCVPTVTGEDGIQTFDDIYCWTVGNLNNDGTAAPSLTSGGHEGKGLKFDNAASGAGLYAISPMFEIEEGKDITFIEVRFWGKGATGTKLRVGVRTATADPDTWREIYVVEGTGSWTEYTVSFDRYTGDNNGDMGRLVEFRSTGFDFDNNFMIDDVAFHYISDCPSAVGLTVEEVGGTEATISWTRGAAPFTIWVSTSALDEETLNGEKPEGVLEFTSKEDMSIELTGLEANTSYYAYVLASCPKGNDKSEWSSAAMFTTTCPEYVKVPFADAINSYEEGSLPECWYGYAVARMAYLENPPAVASAWDADNYSQPTMGGRSILVFADNATQGYLALPRFAREDGVTDLKGLTLAFDATGTYFMDATGEPRSVIVGICTDNTSKESVTGMTPIDTVTVYGTTHRCFINFDDYDYNGEYIVLTTSYELNLRMVGGASYLGGFFLSNIEVYETPSCPKPEEFALTGVTDNSIALKFREIASATEWNVKYVEVGTEDTVMAKVNQTDTLKNLVQATTYEIYVQSVCSEEDQSTWAGPLTATTLSTPLTMDELPYDFGFENTDDNKLWLPLTTEGAAGWVIGTGAAEEGTNGLYISTDGEEPGYDAGKEAYAWIYRTIEFTEGTYVFEYDWRAVGETNEDYIRVGLIPDSYTPEAGTANIGGDELGCTEEKTPSYWIPLEGVDESSAQRYQLNGSSDWAHNEVEYYMSAREAGLYKLVIFWRNNDEGGDNAALGAAIDNLSIKVKACVPPTEMAVKAVYDSLITVEWNDLTGMTEGWEVYYTTDMETAVPPTEDVEYITVLKEQGPTCTIEKLLPETEYRIFVRALCTEEDGNNSSWSNPIDVMTACQAMEPNGERHEDDGIVVDQTGMFVWTFNMVDGQAELEENIILPSTCFSVGGEAYDARGVQGDIWFSAPYIKYNTASTIYSLDDGGDGVLVMNYDAASDAGNYVAFPLMETDFDTMQVSFWMRCGYNMALGWQNYATSTYAHAVEVGTMSNPDEPSTFELLETIVYPENGQEWIQYFVNLAGAEGKYLALRNPEGSNYNRVFVDDVVVGPAVACFAPKNLTADVSYESVRVSFSHTEGTLWEAVVTDAADGADTIVKPTEITTAENALIEGLEPNTSYRVYVRQICDPEAEDGKSEWSEPVTITTKVGVRFTEEFSAETAPANWIINDNADWNPVAGDAYRGMGVIGCTVGDPNIAELISGVVGAGNGGGNIWIYEDCGYGLEGMHATVELADEVQAWLATPVIDLREFGEGDSLQLTFDLALTQRDNGSAISDLQKGMTDKAFAVAISADEGKQYTYCEDDATIWGNGIPQIVNLPADYALDEISNTGEQVRIDLSKYAGKQIKIAFFAQSYDLAAQASYKLHLDNVQVNQFINSEQRGQICEGETYVGENGFTLPSSAFTPGEENNLYIIRRSTTEVPDTNYSVNVMVNARLTQIEDVTICEGEETTIDGIPAYKAGLFKKKGLTSTTNGCDSIFAIRVAVLPNVESAFTDSMCSGVPYEWTKADTVINEGGVFTHVFRSSNGCDSTVTLTLIEMKSVTVDWGDTTVCYGGSVVINGVEYREAGPNTVRLSTDNGCDSVINFNLIVLPEFRSQVDTAICKGSTYSDKIFGELTESMYTTVTAKSSHGCDSTVTLHLAVIDDGFAEDWTIEIEKSDLPYTVFGHEFPATLPEGTYTEVITVSADGCEGTINLTLKVGKESGNNTTYTIGDMILAPNPVKAGESVEVYLDLTDEEREGLTVRVYNNVGALIQSFRPEGDPITIDGLNVSGVYLVRVDDGKGRIYQGKIIVK</sequence>
<feature type="chain" id="PRO_5037645697" evidence="2">
    <location>
        <begin position="26"/>
        <end position="2973"/>
    </location>
</feature>
<evidence type="ECO:0000256" key="1">
    <source>
        <dbReference type="ARBA" id="ARBA00022737"/>
    </source>
</evidence>
<dbReference type="InterPro" id="IPR003961">
    <property type="entry name" value="FN3_dom"/>
</dbReference>
<evidence type="ECO:0000259" key="4">
    <source>
        <dbReference type="PROSITE" id="PS50853"/>
    </source>
</evidence>
<dbReference type="Gene3D" id="2.60.40.10">
    <property type="entry name" value="Immunoglobulins"/>
    <property type="match status" value="5"/>
</dbReference>
<organism evidence="5 6">
    <name type="scientific">Candidatus Aphodosoma intestinipullorum</name>
    <dbReference type="NCBI Taxonomy" id="2840674"/>
    <lineage>
        <taxon>Bacteria</taxon>
        <taxon>Pseudomonadati</taxon>
        <taxon>Bacteroidota</taxon>
        <taxon>Bacteroidia</taxon>
        <taxon>Bacteroidales</taxon>
        <taxon>Candidatus Aphodosoma</taxon>
    </lineage>
</organism>
<dbReference type="InterPro" id="IPR013783">
    <property type="entry name" value="Ig-like_fold"/>
</dbReference>
<dbReference type="GO" id="GO:0016020">
    <property type="term" value="C:membrane"/>
    <property type="evidence" value="ECO:0007669"/>
    <property type="project" value="InterPro"/>
</dbReference>
<evidence type="ECO:0000259" key="3">
    <source>
        <dbReference type="PROSITE" id="PS50060"/>
    </source>
</evidence>
<dbReference type="PROSITE" id="PS50060">
    <property type="entry name" value="MAM_2"/>
    <property type="match status" value="1"/>
</dbReference>
<evidence type="ECO:0000313" key="6">
    <source>
        <dbReference type="Proteomes" id="UP000712007"/>
    </source>
</evidence>
<dbReference type="NCBIfam" id="TIGR04183">
    <property type="entry name" value="Por_Secre_tail"/>
    <property type="match status" value="1"/>
</dbReference>
<reference evidence="5" key="2">
    <citation type="journal article" date="2021" name="PeerJ">
        <title>Extensive microbial diversity within the chicken gut microbiome revealed by metagenomics and culture.</title>
        <authorList>
            <person name="Gilroy R."/>
            <person name="Ravi A."/>
            <person name="Getino M."/>
            <person name="Pursley I."/>
            <person name="Horton D.L."/>
            <person name="Alikhan N.F."/>
            <person name="Baker D."/>
            <person name="Gharbi K."/>
            <person name="Hall N."/>
            <person name="Watson M."/>
            <person name="Adriaenssens E.M."/>
            <person name="Foster-Nyarko E."/>
            <person name="Jarju S."/>
            <person name="Secka A."/>
            <person name="Antonio M."/>
            <person name="Oren A."/>
            <person name="Chaudhuri R.R."/>
            <person name="La Ragione R."/>
            <person name="Hildebrand F."/>
            <person name="Pallen M.J."/>
        </authorList>
    </citation>
    <scope>NUCLEOTIDE SEQUENCE</scope>
    <source>
        <strain evidence="5">3924</strain>
    </source>
</reference>
<dbReference type="InterPro" id="IPR036116">
    <property type="entry name" value="FN3_sf"/>
</dbReference>
<dbReference type="PANTHER" id="PTHR13817:SF164">
    <property type="entry name" value="ZORMIN, ISOFORM J"/>
    <property type="match status" value="1"/>
</dbReference>
<dbReference type="PANTHER" id="PTHR13817">
    <property type="entry name" value="TITIN"/>
    <property type="match status" value="1"/>
</dbReference>
<dbReference type="Gene3D" id="2.60.120.200">
    <property type="match status" value="1"/>
</dbReference>
<comment type="caution">
    <text evidence="5">The sequence shown here is derived from an EMBL/GenBank/DDBJ whole genome shotgun (WGS) entry which is preliminary data.</text>
</comment>
<dbReference type="InterPro" id="IPR026444">
    <property type="entry name" value="Secre_tail"/>
</dbReference>
<dbReference type="CDD" id="cd00063">
    <property type="entry name" value="FN3"/>
    <property type="match status" value="6"/>
</dbReference>
<dbReference type="SMART" id="SM00060">
    <property type="entry name" value="FN3"/>
    <property type="match status" value="8"/>
</dbReference>
<feature type="signal peptide" evidence="2">
    <location>
        <begin position="1"/>
        <end position="25"/>
    </location>
</feature>
<dbReference type="GO" id="GO:0004553">
    <property type="term" value="F:hydrolase activity, hydrolyzing O-glycosyl compounds"/>
    <property type="evidence" value="ECO:0007669"/>
    <property type="project" value="UniProtKB-ARBA"/>
</dbReference>
<feature type="domain" description="Fibronectin type-III" evidence="4">
    <location>
        <begin position="1925"/>
        <end position="2025"/>
    </location>
</feature>
<dbReference type="PROSITE" id="PS50853">
    <property type="entry name" value="FN3"/>
    <property type="match status" value="4"/>
</dbReference>
<dbReference type="Proteomes" id="UP000712007">
    <property type="component" value="Unassembled WGS sequence"/>
</dbReference>
<gene>
    <name evidence="5" type="ORF">IAC51_09005</name>
</gene>
<evidence type="ECO:0000313" key="5">
    <source>
        <dbReference type="EMBL" id="MBO8440770.1"/>
    </source>
</evidence>
<accession>A0A940DLK0</accession>
<dbReference type="EMBL" id="JADIMV010000155">
    <property type="protein sequence ID" value="MBO8440770.1"/>
    <property type="molecule type" value="Genomic_DNA"/>
</dbReference>
<feature type="domain" description="MAM" evidence="3">
    <location>
        <begin position="32"/>
        <end position="192"/>
    </location>
</feature>
<dbReference type="SMART" id="SM00137">
    <property type="entry name" value="MAM"/>
    <property type="match status" value="1"/>
</dbReference>
<dbReference type="InterPro" id="IPR050964">
    <property type="entry name" value="Striated_Muscle_Regulatory"/>
</dbReference>
<dbReference type="Pfam" id="PF00041">
    <property type="entry name" value="fn3"/>
    <property type="match status" value="2"/>
</dbReference>
<name>A0A940DLK0_9BACT</name>
<dbReference type="InterPro" id="IPR013320">
    <property type="entry name" value="ConA-like_dom_sf"/>
</dbReference>
<evidence type="ECO:0000256" key="2">
    <source>
        <dbReference type="SAM" id="SignalP"/>
    </source>
</evidence>
<dbReference type="InterPro" id="IPR000998">
    <property type="entry name" value="MAM_dom"/>
</dbReference>
<protein>
    <submittedName>
        <fullName evidence="5">T9SS type A sorting domain-containing protein</fullName>
    </submittedName>
</protein>
<keyword evidence="2" id="KW-0732">Signal</keyword>
<dbReference type="SUPFAM" id="SSF49265">
    <property type="entry name" value="Fibronectin type III"/>
    <property type="match status" value="3"/>
</dbReference>
<keyword evidence="1" id="KW-0677">Repeat</keyword>
<dbReference type="SUPFAM" id="SSF49899">
    <property type="entry name" value="Concanavalin A-like lectins/glucanases"/>
    <property type="match status" value="1"/>
</dbReference>
<feature type="domain" description="Fibronectin type-III" evidence="4">
    <location>
        <begin position="1345"/>
        <end position="1445"/>
    </location>
</feature>